<dbReference type="PANTHER" id="PTHR31391:SF4">
    <property type="entry name" value="B3 DOMAIN-CONTAINING PROTEIN OS03G0184500"/>
    <property type="match status" value="1"/>
</dbReference>
<evidence type="ECO:0000313" key="8">
    <source>
        <dbReference type="Proteomes" id="UP000634136"/>
    </source>
</evidence>
<dbReference type="AlphaFoldDB" id="A0A834T1S6"/>
<evidence type="ECO:0000256" key="2">
    <source>
        <dbReference type="ARBA" id="ARBA00023015"/>
    </source>
</evidence>
<evidence type="ECO:0000256" key="1">
    <source>
        <dbReference type="ARBA" id="ARBA00004123"/>
    </source>
</evidence>
<dbReference type="GO" id="GO:0005634">
    <property type="term" value="C:nucleus"/>
    <property type="evidence" value="ECO:0007669"/>
    <property type="project" value="UniProtKB-SubCell"/>
</dbReference>
<dbReference type="PANTHER" id="PTHR31391">
    <property type="entry name" value="B3 DOMAIN-CONTAINING PROTEIN OS11G0197600-RELATED"/>
    <property type="match status" value="1"/>
</dbReference>
<dbReference type="Pfam" id="PF02362">
    <property type="entry name" value="B3"/>
    <property type="match status" value="2"/>
</dbReference>
<keyword evidence="8" id="KW-1185">Reference proteome</keyword>
<evidence type="ECO:0000313" key="7">
    <source>
        <dbReference type="EMBL" id="KAF7814015.1"/>
    </source>
</evidence>
<feature type="domain" description="TF-B3" evidence="6">
    <location>
        <begin position="154"/>
        <end position="252"/>
    </location>
</feature>
<feature type="domain" description="TF-B3" evidence="6">
    <location>
        <begin position="9"/>
        <end position="106"/>
    </location>
</feature>
<organism evidence="7 8">
    <name type="scientific">Senna tora</name>
    <dbReference type="NCBI Taxonomy" id="362788"/>
    <lineage>
        <taxon>Eukaryota</taxon>
        <taxon>Viridiplantae</taxon>
        <taxon>Streptophyta</taxon>
        <taxon>Embryophyta</taxon>
        <taxon>Tracheophyta</taxon>
        <taxon>Spermatophyta</taxon>
        <taxon>Magnoliopsida</taxon>
        <taxon>eudicotyledons</taxon>
        <taxon>Gunneridae</taxon>
        <taxon>Pentapetalae</taxon>
        <taxon>rosids</taxon>
        <taxon>fabids</taxon>
        <taxon>Fabales</taxon>
        <taxon>Fabaceae</taxon>
        <taxon>Caesalpinioideae</taxon>
        <taxon>Cassia clade</taxon>
        <taxon>Senna</taxon>
    </lineage>
</organism>
<evidence type="ECO:0000256" key="5">
    <source>
        <dbReference type="ARBA" id="ARBA00023242"/>
    </source>
</evidence>
<dbReference type="SUPFAM" id="SSF101936">
    <property type="entry name" value="DNA-binding pseudobarrel domain"/>
    <property type="match status" value="2"/>
</dbReference>
<sequence length="252" mass="30007">MAQIITQLPSFFKVLVAKDFSTQLQIPQVFVNTFSDIFMSNQFHIHTHSADHFWKVEVESFNERTYFTKGWEEFVKENLLEFLDFIVFKYVDPSRSSYENQIRNKGQEKERKEVTYIDIDPPTDEKENDDSKEHVKRSIALAHEEARRFKSNHPFFQVDLHPSYVNSFMYLPTKFYKTYLKGKVEEVKLEVSGRIWSVGLIRVNGNQKSKCNSARLSRGWRAFFEENKLKPGEVCIFEMKKWSNFQVHIFRC</sequence>
<comment type="caution">
    <text evidence="7">The sequence shown here is derived from an EMBL/GenBank/DDBJ whole genome shotgun (WGS) entry which is preliminary data.</text>
</comment>
<comment type="subcellular location">
    <subcellularLocation>
        <location evidence="1">Nucleus</location>
    </subcellularLocation>
</comment>
<dbReference type="OrthoDB" id="1666376at2759"/>
<keyword evidence="3" id="KW-0238">DNA-binding</keyword>
<dbReference type="EMBL" id="JAAIUW010000009">
    <property type="protein sequence ID" value="KAF7814015.1"/>
    <property type="molecule type" value="Genomic_DNA"/>
</dbReference>
<dbReference type="InterPro" id="IPR003340">
    <property type="entry name" value="B3_DNA-bd"/>
</dbReference>
<name>A0A834T1S6_9FABA</name>
<dbReference type="GO" id="GO:0003677">
    <property type="term" value="F:DNA binding"/>
    <property type="evidence" value="ECO:0007669"/>
    <property type="project" value="UniProtKB-KW"/>
</dbReference>
<dbReference type="CDD" id="cd10017">
    <property type="entry name" value="B3_DNA"/>
    <property type="match status" value="2"/>
</dbReference>
<keyword evidence="4" id="KW-0804">Transcription</keyword>
<proteinExistence type="predicted"/>
<evidence type="ECO:0000256" key="3">
    <source>
        <dbReference type="ARBA" id="ARBA00023125"/>
    </source>
</evidence>
<dbReference type="InterPro" id="IPR044837">
    <property type="entry name" value="REM16-like"/>
</dbReference>
<reference evidence="7" key="1">
    <citation type="submission" date="2020-09" db="EMBL/GenBank/DDBJ databases">
        <title>Genome-Enabled Discovery of Anthraquinone Biosynthesis in Senna tora.</title>
        <authorList>
            <person name="Kang S.-H."/>
            <person name="Pandey R.P."/>
            <person name="Lee C.-M."/>
            <person name="Sim J.-S."/>
            <person name="Jeong J.-T."/>
            <person name="Choi B.-S."/>
            <person name="Jung M."/>
            <person name="Ginzburg D."/>
            <person name="Zhao K."/>
            <person name="Won S.Y."/>
            <person name="Oh T.-J."/>
            <person name="Yu Y."/>
            <person name="Kim N.-H."/>
            <person name="Lee O.R."/>
            <person name="Lee T.-H."/>
            <person name="Bashyal P."/>
            <person name="Kim T.-S."/>
            <person name="Lee W.-H."/>
            <person name="Kawkins C."/>
            <person name="Kim C.-K."/>
            <person name="Kim J.S."/>
            <person name="Ahn B.O."/>
            <person name="Rhee S.Y."/>
            <person name="Sohng J.K."/>
        </authorList>
    </citation>
    <scope>NUCLEOTIDE SEQUENCE</scope>
    <source>
        <tissue evidence="7">Leaf</tissue>
    </source>
</reference>
<dbReference type="InterPro" id="IPR015300">
    <property type="entry name" value="DNA-bd_pseudobarrel_sf"/>
</dbReference>
<gene>
    <name evidence="7" type="ORF">G2W53_027984</name>
</gene>
<evidence type="ECO:0000259" key="6">
    <source>
        <dbReference type="PROSITE" id="PS50863"/>
    </source>
</evidence>
<dbReference type="Proteomes" id="UP000634136">
    <property type="component" value="Unassembled WGS sequence"/>
</dbReference>
<dbReference type="PROSITE" id="PS50863">
    <property type="entry name" value="B3"/>
    <property type="match status" value="2"/>
</dbReference>
<dbReference type="SMART" id="SM01019">
    <property type="entry name" value="B3"/>
    <property type="match status" value="2"/>
</dbReference>
<evidence type="ECO:0000256" key="4">
    <source>
        <dbReference type="ARBA" id="ARBA00023163"/>
    </source>
</evidence>
<keyword evidence="5" id="KW-0539">Nucleus</keyword>
<accession>A0A834T1S6</accession>
<keyword evidence="2" id="KW-0805">Transcription regulation</keyword>
<dbReference type="Gene3D" id="2.40.330.10">
    <property type="entry name" value="DNA-binding pseudobarrel domain"/>
    <property type="match status" value="2"/>
</dbReference>
<protein>
    <submittedName>
        <fullName evidence="7">B3 domain-containing transcription factor VRN1-like</fullName>
    </submittedName>
</protein>